<dbReference type="Proteomes" id="UP001386955">
    <property type="component" value="Unassembled WGS sequence"/>
</dbReference>
<name>A0AAN9XPA8_PSOTE</name>
<reference evidence="2 3" key="1">
    <citation type="submission" date="2024-01" db="EMBL/GenBank/DDBJ databases">
        <title>The genomes of 5 underutilized Papilionoideae crops provide insights into root nodulation and disease resistanc.</title>
        <authorList>
            <person name="Jiang F."/>
        </authorList>
    </citation>
    <scope>NUCLEOTIDE SEQUENCE [LARGE SCALE GENOMIC DNA]</scope>
    <source>
        <strain evidence="2">DUOXIRENSHENG_FW03</strain>
        <tissue evidence="2">Leaves</tissue>
    </source>
</reference>
<organism evidence="2 3">
    <name type="scientific">Psophocarpus tetragonolobus</name>
    <name type="common">Winged bean</name>
    <name type="synonym">Dolichos tetragonolobus</name>
    <dbReference type="NCBI Taxonomy" id="3891"/>
    <lineage>
        <taxon>Eukaryota</taxon>
        <taxon>Viridiplantae</taxon>
        <taxon>Streptophyta</taxon>
        <taxon>Embryophyta</taxon>
        <taxon>Tracheophyta</taxon>
        <taxon>Spermatophyta</taxon>
        <taxon>Magnoliopsida</taxon>
        <taxon>eudicotyledons</taxon>
        <taxon>Gunneridae</taxon>
        <taxon>Pentapetalae</taxon>
        <taxon>rosids</taxon>
        <taxon>fabids</taxon>
        <taxon>Fabales</taxon>
        <taxon>Fabaceae</taxon>
        <taxon>Papilionoideae</taxon>
        <taxon>50 kb inversion clade</taxon>
        <taxon>NPAAA clade</taxon>
        <taxon>indigoferoid/millettioid clade</taxon>
        <taxon>Phaseoleae</taxon>
        <taxon>Psophocarpus</taxon>
    </lineage>
</organism>
<dbReference type="EMBL" id="JAYMYS010000003">
    <property type="protein sequence ID" value="KAK7400552.1"/>
    <property type="molecule type" value="Genomic_DNA"/>
</dbReference>
<keyword evidence="1" id="KW-0812">Transmembrane</keyword>
<sequence length="137" mass="15416">MQKSHDNVHMEEVVGEEETSDDSEMLLLGMLRGVANRKSQRQIKDILLRVKPCLLMLFQTHTIFAKTEAFWFHIGYGKAVIEEARDQSGGVWILALLGNIFTFQVLDSGPQAISMLVFSGSSIWICIAVYANIQLQT</sequence>
<comment type="caution">
    <text evidence="2">The sequence shown here is derived from an EMBL/GenBank/DDBJ whole genome shotgun (WGS) entry which is preliminary data.</text>
</comment>
<accession>A0AAN9XPA8</accession>
<evidence type="ECO:0000313" key="2">
    <source>
        <dbReference type="EMBL" id="KAK7400552.1"/>
    </source>
</evidence>
<evidence type="ECO:0000256" key="1">
    <source>
        <dbReference type="SAM" id="Phobius"/>
    </source>
</evidence>
<gene>
    <name evidence="2" type="ORF">VNO78_11762</name>
</gene>
<keyword evidence="1" id="KW-0472">Membrane</keyword>
<keyword evidence="1" id="KW-1133">Transmembrane helix</keyword>
<protein>
    <submittedName>
        <fullName evidence="2">Uncharacterized protein</fullName>
    </submittedName>
</protein>
<proteinExistence type="predicted"/>
<keyword evidence="3" id="KW-1185">Reference proteome</keyword>
<feature type="transmembrane region" description="Helical" evidence="1">
    <location>
        <begin position="89"/>
        <end position="106"/>
    </location>
</feature>
<evidence type="ECO:0000313" key="3">
    <source>
        <dbReference type="Proteomes" id="UP001386955"/>
    </source>
</evidence>
<dbReference type="AlphaFoldDB" id="A0AAN9XPA8"/>
<feature type="transmembrane region" description="Helical" evidence="1">
    <location>
        <begin position="112"/>
        <end position="133"/>
    </location>
</feature>